<gene>
    <name evidence="1" type="ORF">EAG_02615</name>
</gene>
<dbReference type="Proteomes" id="UP000000311">
    <property type="component" value="Unassembled WGS sequence"/>
</dbReference>
<proteinExistence type="predicted"/>
<sequence>MAGGEKWKNSGHLRIGHYVCFPMGIITRVKYELVNSRCPPPLFYESPGLELRYSGCMPKRNSHITMLQILLLLSTKLQHCSNLLNPASALAPDCSQLHPFLRSTVISEALRESLQSGAEGPEIPSGTANLEEEVLRRTTGSILGYSSASTSYSCCNQNSLTLTIASDCSTILTVFNILRKVKAYCIRNIRENKSLKRININRYKWSSRKDAAEKARRRDVYALKEIGRLCSTLSTKNAKLTLRHGVE</sequence>
<organism evidence="2">
    <name type="scientific">Camponotus floridanus</name>
    <name type="common">Florida carpenter ant</name>
    <dbReference type="NCBI Taxonomy" id="104421"/>
    <lineage>
        <taxon>Eukaryota</taxon>
        <taxon>Metazoa</taxon>
        <taxon>Ecdysozoa</taxon>
        <taxon>Arthropoda</taxon>
        <taxon>Hexapoda</taxon>
        <taxon>Insecta</taxon>
        <taxon>Pterygota</taxon>
        <taxon>Neoptera</taxon>
        <taxon>Endopterygota</taxon>
        <taxon>Hymenoptera</taxon>
        <taxon>Apocrita</taxon>
        <taxon>Aculeata</taxon>
        <taxon>Formicoidea</taxon>
        <taxon>Formicidae</taxon>
        <taxon>Formicinae</taxon>
        <taxon>Camponotus</taxon>
    </lineage>
</organism>
<dbReference type="AlphaFoldDB" id="E2AYC7"/>
<keyword evidence="2" id="KW-1185">Reference proteome</keyword>
<evidence type="ECO:0000313" key="2">
    <source>
        <dbReference type="Proteomes" id="UP000000311"/>
    </source>
</evidence>
<evidence type="ECO:0000313" key="1">
    <source>
        <dbReference type="EMBL" id="EFN61559.1"/>
    </source>
</evidence>
<accession>E2AYC7</accession>
<reference evidence="1 2" key="1">
    <citation type="journal article" date="2010" name="Science">
        <title>Genomic comparison of the ants Camponotus floridanus and Harpegnathos saltator.</title>
        <authorList>
            <person name="Bonasio R."/>
            <person name="Zhang G."/>
            <person name="Ye C."/>
            <person name="Mutti N.S."/>
            <person name="Fang X."/>
            <person name="Qin N."/>
            <person name="Donahue G."/>
            <person name="Yang P."/>
            <person name="Li Q."/>
            <person name="Li C."/>
            <person name="Zhang P."/>
            <person name="Huang Z."/>
            <person name="Berger S.L."/>
            <person name="Reinberg D."/>
            <person name="Wang J."/>
            <person name="Liebig J."/>
        </authorList>
    </citation>
    <scope>NUCLEOTIDE SEQUENCE [LARGE SCALE GENOMIC DNA]</scope>
    <source>
        <strain evidence="2">C129</strain>
    </source>
</reference>
<dbReference type="EMBL" id="GL443874">
    <property type="protein sequence ID" value="EFN61559.1"/>
    <property type="molecule type" value="Genomic_DNA"/>
</dbReference>
<protein>
    <submittedName>
        <fullName evidence="1">Uncharacterized protein</fullName>
    </submittedName>
</protein>
<name>E2AYC7_CAMFO</name>
<dbReference type="InParanoid" id="E2AYC7"/>